<dbReference type="GO" id="GO:0007033">
    <property type="term" value="P:vacuole organization"/>
    <property type="evidence" value="ECO:0007669"/>
    <property type="project" value="TreeGrafter"/>
</dbReference>
<keyword evidence="3" id="KW-0863">Zinc-finger</keyword>
<keyword evidence="2" id="KW-0479">Metal-binding</keyword>
<comment type="caution">
    <text evidence="6">The sequence shown here is derived from an EMBL/GenBank/DDBJ whole genome shotgun (WGS) entry which is preliminary data.</text>
</comment>
<dbReference type="GO" id="GO:0048284">
    <property type="term" value="P:organelle fusion"/>
    <property type="evidence" value="ECO:0007669"/>
    <property type="project" value="TreeGrafter"/>
</dbReference>
<comment type="subcellular location">
    <subcellularLocation>
        <location evidence="1">Late endosome membrane</location>
        <topology evidence="1">Peripheral membrane protein</topology>
        <orientation evidence="1">Cytoplasmic side</orientation>
    </subcellularLocation>
</comment>
<dbReference type="GO" id="GO:0008270">
    <property type="term" value="F:zinc ion binding"/>
    <property type="evidence" value="ECO:0007669"/>
    <property type="project" value="UniProtKB-KW"/>
</dbReference>
<reference evidence="6 7" key="1">
    <citation type="submission" date="2015-01" db="EMBL/GenBank/DDBJ databases">
        <title>Evolution of Trichinella species and genotypes.</title>
        <authorList>
            <person name="Korhonen P.K."/>
            <person name="Edoardo P."/>
            <person name="Giuseppe L.R."/>
            <person name="Gasser R.B."/>
        </authorList>
    </citation>
    <scope>NUCLEOTIDE SEQUENCE [LARGE SCALE GENOMIC DNA]</scope>
    <source>
        <strain evidence="6">ISS1029</strain>
    </source>
</reference>
<gene>
    <name evidence="6" type="primary">vps18</name>
    <name evidence="6" type="ORF">T11_3608</name>
</gene>
<name>A0A0V1I3L7_9BILA</name>
<dbReference type="Pfam" id="PF26148">
    <property type="entry name" value="VPS18_RING_C"/>
    <property type="match status" value="1"/>
</dbReference>
<evidence type="ECO:0000256" key="3">
    <source>
        <dbReference type="ARBA" id="ARBA00022771"/>
    </source>
</evidence>
<dbReference type="GO" id="GO:0030897">
    <property type="term" value="C:HOPS complex"/>
    <property type="evidence" value="ECO:0007669"/>
    <property type="project" value="TreeGrafter"/>
</dbReference>
<evidence type="ECO:0000313" key="7">
    <source>
        <dbReference type="Proteomes" id="UP000055024"/>
    </source>
</evidence>
<evidence type="ECO:0000259" key="5">
    <source>
        <dbReference type="Pfam" id="PF26148"/>
    </source>
</evidence>
<dbReference type="PANTHER" id="PTHR23323:SF26">
    <property type="entry name" value="VACUOLAR PROTEIN SORTING-ASSOCIATED PROTEIN 18 HOMOLOG"/>
    <property type="match status" value="1"/>
</dbReference>
<dbReference type="Proteomes" id="UP000055024">
    <property type="component" value="Unassembled WGS sequence"/>
</dbReference>
<proteinExistence type="predicted"/>
<dbReference type="PANTHER" id="PTHR23323">
    <property type="entry name" value="VACUOLAR PROTEIN SORTING-ASSOCIATED PROTEIN"/>
    <property type="match status" value="1"/>
</dbReference>
<keyword evidence="4" id="KW-0862">Zinc</keyword>
<dbReference type="GO" id="GO:0031902">
    <property type="term" value="C:late endosome membrane"/>
    <property type="evidence" value="ECO:0007669"/>
    <property type="project" value="UniProtKB-SubCell"/>
</dbReference>
<dbReference type="OrthoDB" id="1845386at2759"/>
<dbReference type="GO" id="GO:0006904">
    <property type="term" value="P:vesicle docking involved in exocytosis"/>
    <property type="evidence" value="ECO:0007669"/>
    <property type="project" value="TreeGrafter"/>
</dbReference>
<evidence type="ECO:0000256" key="4">
    <source>
        <dbReference type="ARBA" id="ARBA00022833"/>
    </source>
</evidence>
<sequence length="519" mass="59611">MISVSPKSIVSFHLPNGVNAHQSRLDHLAWIFILFWRASMVSNFEVTVLKLLHDQKTNELKSFLLEKLKELNKKDEIWRTLIVSWLMQIHLSELRRLNLSFTWYRISGDEENSNSAVERQILCALDEVKDVILAHPRVFIEMMSSYGEVENLMGCLQLLKNYVELVPLQIQHKRYEEALDSMINAAPKNPDVYLSYFIYLIDSIAYLPSSKLELLFGSLGSVDLLPPLYRLQLHEKDILRIIGYVASKENRMVVKNKFSQNYIFSTFARFAALMLVGDFAGPHMVDAMKEWQIYYDKSKSQELFPAFENEPTLFDRDGQGLTLFRQQLEISGYIPQSQNAASASSLFSDTEEGTATNLQELVSEFPESTISEDAKDKLLNYLTRVARKVDDIQRTQEEIQEVSFAIKQQLEVQSKGYNIVKPSTMCSSCGSRSSQSDQLLIFPCLHEFHSTCFEKEINYLRSCMARKNKRSSVCVENVSENINYESESCPFCGDYIANVVDVPFLSSLPDSVQHAQWKH</sequence>
<organism evidence="6 7">
    <name type="scientific">Trichinella zimbabwensis</name>
    <dbReference type="NCBI Taxonomy" id="268475"/>
    <lineage>
        <taxon>Eukaryota</taxon>
        <taxon>Metazoa</taxon>
        <taxon>Ecdysozoa</taxon>
        <taxon>Nematoda</taxon>
        <taxon>Enoplea</taxon>
        <taxon>Dorylaimia</taxon>
        <taxon>Trichinellida</taxon>
        <taxon>Trichinellidae</taxon>
        <taxon>Trichinella</taxon>
    </lineage>
</organism>
<protein>
    <submittedName>
        <fullName evidence="6">Vacuolar protein sorting-associated protein 18-like protein</fullName>
    </submittedName>
</protein>
<evidence type="ECO:0000256" key="1">
    <source>
        <dbReference type="ARBA" id="ARBA00004492"/>
    </source>
</evidence>
<dbReference type="GO" id="GO:0030674">
    <property type="term" value="F:protein-macromolecule adaptor activity"/>
    <property type="evidence" value="ECO:0007669"/>
    <property type="project" value="TreeGrafter"/>
</dbReference>
<dbReference type="InterPro" id="IPR013083">
    <property type="entry name" value="Znf_RING/FYVE/PHD"/>
</dbReference>
<feature type="domain" description="Pep3/Vps18 RING C-terminal" evidence="5">
    <location>
        <begin position="420"/>
        <end position="477"/>
    </location>
</feature>
<dbReference type="EMBL" id="JYDP01000007">
    <property type="protein sequence ID" value="KRZ17359.1"/>
    <property type="molecule type" value="Genomic_DNA"/>
</dbReference>
<dbReference type="GO" id="GO:0007032">
    <property type="term" value="P:endosome organization"/>
    <property type="evidence" value="ECO:0007669"/>
    <property type="project" value="TreeGrafter"/>
</dbReference>
<dbReference type="InterPro" id="IPR058919">
    <property type="entry name" value="Pep3/Vps18_RING_C"/>
</dbReference>
<accession>A0A0V1I3L7</accession>
<evidence type="ECO:0000256" key="2">
    <source>
        <dbReference type="ARBA" id="ARBA00022723"/>
    </source>
</evidence>
<keyword evidence="7" id="KW-1185">Reference proteome</keyword>
<evidence type="ECO:0000313" key="6">
    <source>
        <dbReference type="EMBL" id="KRZ17359.1"/>
    </source>
</evidence>
<dbReference type="Gene3D" id="3.30.40.10">
    <property type="entry name" value="Zinc/RING finger domain, C3HC4 (zinc finger)"/>
    <property type="match status" value="1"/>
</dbReference>
<dbReference type="AlphaFoldDB" id="A0A0V1I3L7"/>